<feature type="transmembrane region" description="Helical" evidence="7">
    <location>
        <begin position="362"/>
        <end position="380"/>
    </location>
</feature>
<comment type="caution">
    <text evidence="8">The sequence shown here is derived from an EMBL/GenBank/DDBJ whole genome shotgun (WGS) entry which is preliminary data.</text>
</comment>
<feature type="compositionally biased region" description="Basic residues" evidence="6">
    <location>
        <begin position="49"/>
        <end position="59"/>
    </location>
</feature>
<evidence type="ECO:0000256" key="6">
    <source>
        <dbReference type="SAM" id="MobiDB-lite"/>
    </source>
</evidence>
<feature type="region of interest" description="Disordered" evidence="6">
    <location>
        <begin position="48"/>
        <end position="73"/>
    </location>
</feature>
<feature type="transmembrane region" description="Helical" evidence="7">
    <location>
        <begin position="416"/>
        <end position="445"/>
    </location>
</feature>
<dbReference type="PANTHER" id="PTHR23506:SF23">
    <property type="entry name" value="GH10249P"/>
    <property type="match status" value="1"/>
</dbReference>
<evidence type="ECO:0000313" key="8">
    <source>
        <dbReference type="EMBL" id="KAH0958392.1"/>
    </source>
</evidence>
<evidence type="ECO:0000256" key="3">
    <source>
        <dbReference type="ARBA" id="ARBA00022692"/>
    </source>
</evidence>
<feature type="transmembrane region" description="Helical" evidence="7">
    <location>
        <begin position="451"/>
        <end position="470"/>
    </location>
</feature>
<feature type="compositionally biased region" description="Polar residues" evidence="6">
    <location>
        <begin position="273"/>
        <end position="282"/>
    </location>
</feature>
<feature type="region of interest" description="Disordered" evidence="6">
    <location>
        <begin position="239"/>
        <end position="282"/>
    </location>
</feature>
<comment type="subcellular location">
    <subcellularLocation>
        <location evidence="1">Membrane</location>
        <topology evidence="1">Multi-pass membrane protein</topology>
    </subcellularLocation>
</comment>
<accession>A0A9P8MSH6</accession>
<dbReference type="AlphaFoldDB" id="A0A9P8MSH6"/>
<feature type="transmembrane region" description="Helical" evidence="7">
    <location>
        <begin position="95"/>
        <end position="115"/>
    </location>
</feature>
<dbReference type="GO" id="GO:0022857">
    <property type="term" value="F:transmembrane transporter activity"/>
    <property type="evidence" value="ECO:0007669"/>
    <property type="project" value="TreeGrafter"/>
</dbReference>
<dbReference type="SUPFAM" id="SSF103473">
    <property type="entry name" value="MFS general substrate transporter"/>
    <property type="match status" value="1"/>
</dbReference>
<gene>
    <name evidence="8" type="ORF">HRG_10693</name>
</gene>
<evidence type="ECO:0000256" key="2">
    <source>
        <dbReference type="ARBA" id="ARBA00022448"/>
    </source>
</evidence>
<dbReference type="EMBL" id="JAIZPD010000016">
    <property type="protein sequence ID" value="KAH0958392.1"/>
    <property type="molecule type" value="Genomic_DNA"/>
</dbReference>
<dbReference type="GeneID" id="68359821"/>
<feature type="compositionally biased region" description="Basic and acidic residues" evidence="6">
    <location>
        <begin position="253"/>
        <end position="265"/>
    </location>
</feature>
<feature type="transmembrane region" description="Helical" evidence="7">
    <location>
        <begin position="161"/>
        <end position="183"/>
    </location>
</feature>
<dbReference type="Proteomes" id="UP000824596">
    <property type="component" value="Unassembled WGS sequence"/>
</dbReference>
<sequence length="482" mass="52340">MRFYILALLPLAYSSIIRIPLNRPSSFNADYYRHRMMEWRGTEQWLPPARKRPSRISKKPRSDTTAVDEDKPKAAPEFGDKVVQLYSAAFPRSNSLVLVVVCAAVFTDIYLYGLLEPVLPFTLPSGLGHRKAEWQNGRHIARSVLPRPLSREPHLRPLRRLHVLATAAFLIGLLALAAATLLLCLSKTMALIAVGPVLQGVSAATCWEIGLALLADTTKDRMGWASGGAGEWKGDELVGNTGASFTPETPADNENRRDTRGDKAGHVAASEASARTSLPTTSGTGWKTSPCVSLVKSRRLFAALAGCIMQSASKFALCAASPPFVQETFHWSSLAAGLVLLCIFLPGFFSPVIVAMTDRYGTQWLTFAGFILSIPLLDCLRFRVALSLSSTPLMAETTYVSEAEEKRQLGVWGVKCVYGAGFGLFTTSFALGGVIGSVIAGYLYQSPGWNTFGWAFAVWCAGGAIINALFVRKPFPESKVVQ</sequence>
<dbReference type="RefSeq" id="XP_044715905.1">
    <property type="nucleotide sequence ID" value="XM_044869163.1"/>
</dbReference>
<reference evidence="8" key="1">
    <citation type="submission" date="2021-09" db="EMBL/GenBank/DDBJ databases">
        <title>A high-quality genome of the endoparasitic fungus Hirsutella rhossiliensis with a comparison of Hirsutella genomes reveals transposable elements contributing to genome size variation.</title>
        <authorList>
            <person name="Lin R."/>
            <person name="Jiao Y."/>
            <person name="Sun X."/>
            <person name="Ling J."/>
            <person name="Xie B."/>
            <person name="Cheng X."/>
        </authorList>
    </citation>
    <scope>NUCLEOTIDE SEQUENCE</scope>
    <source>
        <strain evidence="8">HR02</strain>
    </source>
</reference>
<keyword evidence="3 7" id="KW-0812">Transmembrane</keyword>
<feature type="transmembrane region" description="Helical" evidence="7">
    <location>
        <begin position="334"/>
        <end position="356"/>
    </location>
</feature>
<dbReference type="InterPro" id="IPR036259">
    <property type="entry name" value="MFS_trans_sf"/>
</dbReference>
<dbReference type="Gene3D" id="1.20.1250.20">
    <property type="entry name" value="MFS general substrate transporter like domains"/>
    <property type="match status" value="1"/>
</dbReference>
<dbReference type="InterPro" id="IPR050930">
    <property type="entry name" value="MFS_Vesicular_Transporter"/>
</dbReference>
<dbReference type="GO" id="GO:0016020">
    <property type="term" value="C:membrane"/>
    <property type="evidence" value="ECO:0007669"/>
    <property type="project" value="UniProtKB-SubCell"/>
</dbReference>
<keyword evidence="5 7" id="KW-0472">Membrane</keyword>
<evidence type="ECO:0000256" key="5">
    <source>
        <dbReference type="ARBA" id="ARBA00023136"/>
    </source>
</evidence>
<evidence type="ECO:0000256" key="7">
    <source>
        <dbReference type="SAM" id="Phobius"/>
    </source>
</evidence>
<dbReference type="PANTHER" id="PTHR23506">
    <property type="entry name" value="GH10249P"/>
    <property type="match status" value="1"/>
</dbReference>
<evidence type="ECO:0000313" key="9">
    <source>
        <dbReference type="Proteomes" id="UP000824596"/>
    </source>
</evidence>
<protein>
    <submittedName>
        <fullName evidence="8">Major facilitator superfamily domain-containing protein</fullName>
    </submittedName>
</protein>
<organism evidence="8 9">
    <name type="scientific">Hirsutella rhossiliensis</name>
    <dbReference type="NCBI Taxonomy" id="111463"/>
    <lineage>
        <taxon>Eukaryota</taxon>
        <taxon>Fungi</taxon>
        <taxon>Dikarya</taxon>
        <taxon>Ascomycota</taxon>
        <taxon>Pezizomycotina</taxon>
        <taxon>Sordariomycetes</taxon>
        <taxon>Hypocreomycetidae</taxon>
        <taxon>Hypocreales</taxon>
        <taxon>Ophiocordycipitaceae</taxon>
        <taxon>Hirsutella</taxon>
    </lineage>
</organism>
<name>A0A9P8MSH6_9HYPO</name>
<evidence type="ECO:0000256" key="1">
    <source>
        <dbReference type="ARBA" id="ARBA00004141"/>
    </source>
</evidence>
<proteinExistence type="predicted"/>
<dbReference type="OrthoDB" id="5086884at2759"/>
<keyword evidence="9" id="KW-1185">Reference proteome</keyword>
<keyword evidence="2" id="KW-0813">Transport</keyword>
<keyword evidence="4 7" id="KW-1133">Transmembrane helix</keyword>
<evidence type="ECO:0000256" key="4">
    <source>
        <dbReference type="ARBA" id="ARBA00022989"/>
    </source>
</evidence>